<sequence length="166" mass="18843">MNLQQAISNVFVQLQDSVERLTDGQYIQPISSLSNATIGQHVRHILELFVCLENGYNDGLVNYEKRKRDRTIETNKAFALQLMHSINAGLARPDKDLVLEAGYDELSQDVLHIKTNYLRELVYNLEHTVHHMALIRVGLLELSSFDLPESFGVASSTIKYRKACAQ</sequence>
<keyword evidence="2" id="KW-1185">Reference proteome</keyword>
<dbReference type="RefSeq" id="WP_196991132.1">
    <property type="nucleotide sequence ID" value="NZ_JADWYR010000002.1"/>
</dbReference>
<evidence type="ECO:0000313" key="2">
    <source>
        <dbReference type="Proteomes" id="UP000628448"/>
    </source>
</evidence>
<reference evidence="1" key="1">
    <citation type="submission" date="2020-11" db="EMBL/GenBank/DDBJ databases">
        <title>Bacterial whole genome sequence for Panacibacter sp. DH6.</title>
        <authorList>
            <person name="Le V."/>
            <person name="Ko S."/>
            <person name="Ahn C.-Y."/>
            <person name="Oh H.-M."/>
        </authorList>
    </citation>
    <scope>NUCLEOTIDE SEQUENCE</scope>
    <source>
        <strain evidence="1">DH6</strain>
    </source>
</reference>
<evidence type="ECO:0000313" key="1">
    <source>
        <dbReference type="EMBL" id="MBG9377030.1"/>
    </source>
</evidence>
<comment type="caution">
    <text evidence="1">The sequence shown here is derived from an EMBL/GenBank/DDBJ whole genome shotgun (WGS) entry which is preliminary data.</text>
</comment>
<proteinExistence type="predicted"/>
<dbReference type="AlphaFoldDB" id="A0A931E840"/>
<accession>A0A931E840</accession>
<gene>
    <name evidence="1" type="ORF">I5907_12365</name>
</gene>
<organism evidence="1 2">
    <name type="scientific">Panacibacter microcysteis</name>
    <dbReference type="NCBI Taxonomy" id="2793269"/>
    <lineage>
        <taxon>Bacteria</taxon>
        <taxon>Pseudomonadati</taxon>
        <taxon>Bacteroidota</taxon>
        <taxon>Chitinophagia</taxon>
        <taxon>Chitinophagales</taxon>
        <taxon>Chitinophagaceae</taxon>
        <taxon>Panacibacter</taxon>
    </lineage>
</organism>
<dbReference type="Proteomes" id="UP000628448">
    <property type="component" value="Unassembled WGS sequence"/>
</dbReference>
<dbReference type="PANTHER" id="PTHR39473:SF1">
    <property type="entry name" value="DINB-LIKE DOMAIN-CONTAINING PROTEIN"/>
    <property type="match status" value="1"/>
</dbReference>
<dbReference type="EMBL" id="JADWYR010000002">
    <property type="protein sequence ID" value="MBG9377030.1"/>
    <property type="molecule type" value="Genomic_DNA"/>
</dbReference>
<name>A0A931E840_9BACT</name>
<dbReference type="PANTHER" id="PTHR39473">
    <property type="match status" value="1"/>
</dbReference>
<protein>
    <submittedName>
        <fullName evidence="1">DinB family protein</fullName>
    </submittedName>
</protein>